<dbReference type="EMBL" id="JANPWB010000007">
    <property type="protein sequence ID" value="KAJ1172773.1"/>
    <property type="molecule type" value="Genomic_DNA"/>
</dbReference>
<evidence type="ECO:0000313" key="2">
    <source>
        <dbReference type="Proteomes" id="UP001066276"/>
    </source>
</evidence>
<accession>A0AAV7T896</accession>
<comment type="caution">
    <text evidence="1">The sequence shown here is derived from an EMBL/GenBank/DDBJ whole genome shotgun (WGS) entry which is preliminary data.</text>
</comment>
<keyword evidence="2" id="KW-1185">Reference proteome</keyword>
<proteinExistence type="predicted"/>
<sequence>MSVPWLPSVPPGPEVARTRTRLVLPLPTVPRILMLRNPIRKPFRRRRRDLEELKGRQWWRVRGATEEQEGAALERGTEEF</sequence>
<name>A0AAV7T896_PLEWA</name>
<organism evidence="1 2">
    <name type="scientific">Pleurodeles waltl</name>
    <name type="common">Iberian ribbed newt</name>
    <dbReference type="NCBI Taxonomy" id="8319"/>
    <lineage>
        <taxon>Eukaryota</taxon>
        <taxon>Metazoa</taxon>
        <taxon>Chordata</taxon>
        <taxon>Craniata</taxon>
        <taxon>Vertebrata</taxon>
        <taxon>Euteleostomi</taxon>
        <taxon>Amphibia</taxon>
        <taxon>Batrachia</taxon>
        <taxon>Caudata</taxon>
        <taxon>Salamandroidea</taxon>
        <taxon>Salamandridae</taxon>
        <taxon>Pleurodelinae</taxon>
        <taxon>Pleurodeles</taxon>
    </lineage>
</organism>
<gene>
    <name evidence="1" type="ORF">NDU88_004615</name>
</gene>
<protein>
    <submittedName>
        <fullName evidence="1">Uncharacterized protein</fullName>
    </submittedName>
</protein>
<dbReference type="AlphaFoldDB" id="A0AAV7T896"/>
<reference evidence="1" key="1">
    <citation type="journal article" date="2022" name="bioRxiv">
        <title>Sequencing and chromosome-scale assembly of the giantPleurodeles waltlgenome.</title>
        <authorList>
            <person name="Brown T."/>
            <person name="Elewa A."/>
            <person name="Iarovenko S."/>
            <person name="Subramanian E."/>
            <person name="Araus A.J."/>
            <person name="Petzold A."/>
            <person name="Susuki M."/>
            <person name="Suzuki K.-i.T."/>
            <person name="Hayashi T."/>
            <person name="Toyoda A."/>
            <person name="Oliveira C."/>
            <person name="Osipova E."/>
            <person name="Leigh N.D."/>
            <person name="Simon A."/>
            <person name="Yun M.H."/>
        </authorList>
    </citation>
    <scope>NUCLEOTIDE SEQUENCE</scope>
    <source>
        <strain evidence="1">20211129_DDA</strain>
        <tissue evidence="1">Liver</tissue>
    </source>
</reference>
<dbReference type="Proteomes" id="UP001066276">
    <property type="component" value="Chromosome 4_1"/>
</dbReference>
<evidence type="ECO:0000313" key="1">
    <source>
        <dbReference type="EMBL" id="KAJ1172773.1"/>
    </source>
</evidence>